<dbReference type="Gene3D" id="2.30.30.40">
    <property type="entry name" value="SH3 Domains"/>
    <property type="match status" value="3"/>
</dbReference>
<keyword evidence="3" id="KW-0378">Hydrolase</keyword>
<dbReference type="InterPro" id="IPR036028">
    <property type="entry name" value="SH3-like_dom_sf"/>
</dbReference>
<feature type="domain" description="SH3b" evidence="7">
    <location>
        <begin position="61"/>
        <end position="123"/>
    </location>
</feature>
<dbReference type="SMART" id="SM00287">
    <property type="entry name" value="SH3b"/>
    <property type="match status" value="3"/>
</dbReference>
<feature type="domain" description="NlpC/P60" evidence="8">
    <location>
        <begin position="314"/>
        <end position="436"/>
    </location>
</feature>
<feature type="region of interest" description="Disordered" evidence="5">
    <location>
        <begin position="286"/>
        <end position="318"/>
    </location>
</feature>
<comment type="caution">
    <text evidence="9">The sequence shown here is derived from an EMBL/GenBank/DDBJ whole genome shotgun (WGS) entry which is preliminary data.</text>
</comment>
<name>A0A090YT68_9BACI</name>
<accession>A0A090YT68</accession>
<dbReference type="Proteomes" id="UP000264294">
    <property type="component" value="Unassembled WGS sequence"/>
</dbReference>
<dbReference type="STRING" id="1405.B7492_10390"/>
<evidence type="ECO:0000256" key="1">
    <source>
        <dbReference type="ARBA" id="ARBA00007074"/>
    </source>
</evidence>
<keyword evidence="12" id="KW-1185">Reference proteome</keyword>
<keyword evidence="6" id="KW-0732">Signal</keyword>
<evidence type="ECO:0000313" key="10">
    <source>
        <dbReference type="EMBL" id="RFT67156.1"/>
    </source>
</evidence>
<evidence type="ECO:0000256" key="3">
    <source>
        <dbReference type="ARBA" id="ARBA00022801"/>
    </source>
</evidence>
<dbReference type="PROSITE" id="PS51781">
    <property type="entry name" value="SH3B"/>
    <property type="match status" value="3"/>
</dbReference>
<dbReference type="InterPro" id="IPR038765">
    <property type="entry name" value="Papain-like_cys_pep_sf"/>
</dbReference>
<evidence type="ECO:0000256" key="4">
    <source>
        <dbReference type="ARBA" id="ARBA00022807"/>
    </source>
</evidence>
<evidence type="ECO:0000259" key="7">
    <source>
        <dbReference type="PROSITE" id="PS51781"/>
    </source>
</evidence>
<dbReference type="GO" id="GO:0006508">
    <property type="term" value="P:proteolysis"/>
    <property type="evidence" value="ECO:0007669"/>
    <property type="project" value="UniProtKB-KW"/>
</dbReference>
<evidence type="ECO:0000256" key="5">
    <source>
        <dbReference type="SAM" id="MobiDB-lite"/>
    </source>
</evidence>
<evidence type="ECO:0000313" key="12">
    <source>
        <dbReference type="Proteomes" id="UP000264294"/>
    </source>
</evidence>
<dbReference type="Gene3D" id="3.90.1720.10">
    <property type="entry name" value="endopeptidase domain like (from Nostoc punctiforme)"/>
    <property type="match status" value="1"/>
</dbReference>
<evidence type="ECO:0000259" key="8">
    <source>
        <dbReference type="PROSITE" id="PS51935"/>
    </source>
</evidence>
<keyword evidence="4" id="KW-0788">Thiol protease</keyword>
<dbReference type="PANTHER" id="PTHR34408">
    <property type="entry name" value="FAMILY PROTEIN, PUTATIVE-RELATED"/>
    <property type="match status" value="1"/>
</dbReference>
<evidence type="ECO:0000256" key="6">
    <source>
        <dbReference type="SAM" id="SignalP"/>
    </source>
</evidence>
<gene>
    <name evidence="10" type="ORF">D0U04_10345</name>
    <name evidence="9" type="ORF">DJ93_4378</name>
</gene>
<reference evidence="10 12" key="2">
    <citation type="submission" date="2018-08" db="EMBL/GenBank/DDBJ databases">
        <title>Bacillus clarus sp. nov. strain PS00077A.</title>
        <authorList>
            <person name="Mendez Acevedo M."/>
            <person name="Carroll L."/>
            <person name="Mukherjee M."/>
            <person name="Wiedmann M."/>
            <person name="Kovac J."/>
        </authorList>
    </citation>
    <scope>NUCLEOTIDE SEQUENCE [LARGE SCALE GENOMIC DNA]</scope>
    <source>
        <strain evidence="10 12">PS00077A</strain>
    </source>
</reference>
<evidence type="ECO:0000256" key="2">
    <source>
        <dbReference type="ARBA" id="ARBA00022670"/>
    </source>
</evidence>
<evidence type="ECO:0000313" key="9">
    <source>
        <dbReference type="EMBL" id="KFN01462.1"/>
    </source>
</evidence>
<dbReference type="PATRIC" id="fig|1405.8.peg.4504"/>
<dbReference type="Proteomes" id="UP000029389">
    <property type="component" value="Unassembled WGS sequence"/>
</dbReference>
<keyword evidence="2" id="KW-0645">Protease</keyword>
<dbReference type="SUPFAM" id="SSF50044">
    <property type="entry name" value="SH3-domain"/>
    <property type="match status" value="2"/>
</dbReference>
<comment type="similarity">
    <text evidence="1">Belongs to the peptidase C40 family.</text>
</comment>
<dbReference type="InterPro" id="IPR000064">
    <property type="entry name" value="NLP_P60_dom"/>
</dbReference>
<evidence type="ECO:0000313" key="11">
    <source>
        <dbReference type="Proteomes" id="UP000029389"/>
    </source>
</evidence>
<dbReference type="PANTHER" id="PTHR34408:SF1">
    <property type="entry name" value="GLYCOSYL HYDROLASE FAMILY 19 DOMAIN-CONTAINING PROTEIN HI_1415"/>
    <property type="match status" value="1"/>
</dbReference>
<reference evidence="9 11" key="1">
    <citation type="submission" date="2014-04" db="EMBL/GenBank/DDBJ databases">
        <authorList>
            <person name="Bishop-Lilly K.A."/>
            <person name="Broomall S.M."/>
            <person name="Chain P.S."/>
            <person name="Chertkov O."/>
            <person name="Coyne S.R."/>
            <person name="Daligault H.E."/>
            <person name="Davenport K.W."/>
            <person name="Erkkila T."/>
            <person name="Frey K.G."/>
            <person name="Gibbons H.S."/>
            <person name="Gu W."/>
            <person name="Jaissle J."/>
            <person name="Johnson S.L."/>
            <person name="Koroleva G.I."/>
            <person name="Ladner J.T."/>
            <person name="Lo C.-C."/>
            <person name="Minogue T.D."/>
            <person name="Munk C."/>
            <person name="Palacios G.F."/>
            <person name="Redden C.L."/>
            <person name="Rosenzweig C.N."/>
            <person name="Scholz M.B."/>
            <person name="Teshima H."/>
            <person name="Xu Y."/>
        </authorList>
    </citation>
    <scope>NUCLEOTIDE SEQUENCE [LARGE SCALE GENOMIC DNA]</scope>
    <source>
        <strain evidence="9 11">BHP</strain>
    </source>
</reference>
<dbReference type="Pfam" id="PF08239">
    <property type="entry name" value="SH3_3"/>
    <property type="match status" value="3"/>
</dbReference>
<dbReference type="InterPro" id="IPR052354">
    <property type="entry name" value="Cell_Wall_Dynamics_Protein"/>
</dbReference>
<organism evidence="9 11">
    <name type="scientific">Bacillus clarus</name>
    <dbReference type="NCBI Taxonomy" id="2338372"/>
    <lineage>
        <taxon>Bacteria</taxon>
        <taxon>Bacillati</taxon>
        <taxon>Bacillota</taxon>
        <taxon>Bacilli</taxon>
        <taxon>Bacillales</taxon>
        <taxon>Bacillaceae</taxon>
        <taxon>Bacillus</taxon>
        <taxon>Bacillus cereus group</taxon>
    </lineage>
</organism>
<dbReference type="Pfam" id="PF00877">
    <property type="entry name" value="NLPC_P60"/>
    <property type="match status" value="1"/>
</dbReference>
<dbReference type="EMBL" id="JMQC01000008">
    <property type="protein sequence ID" value="KFN01462.1"/>
    <property type="molecule type" value="Genomic_DNA"/>
</dbReference>
<dbReference type="InterPro" id="IPR003646">
    <property type="entry name" value="SH3-like_bac-type"/>
</dbReference>
<dbReference type="PROSITE" id="PS51935">
    <property type="entry name" value="NLPC_P60"/>
    <property type="match status" value="1"/>
</dbReference>
<dbReference type="EMBL" id="QVOD01000009">
    <property type="protein sequence ID" value="RFT67156.1"/>
    <property type="molecule type" value="Genomic_DNA"/>
</dbReference>
<feature type="domain" description="SH3b" evidence="7">
    <location>
        <begin position="216"/>
        <end position="278"/>
    </location>
</feature>
<feature type="signal peptide" evidence="6">
    <location>
        <begin position="1"/>
        <end position="26"/>
    </location>
</feature>
<feature type="compositionally biased region" description="Low complexity" evidence="5">
    <location>
        <begin position="286"/>
        <end position="307"/>
    </location>
</feature>
<dbReference type="SUPFAM" id="SSF54001">
    <property type="entry name" value="Cysteine proteinases"/>
    <property type="match status" value="1"/>
</dbReference>
<dbReference type="AlphaFoldDB" id="A0A090YT68"/>
<sequence length="436" mass="45568">MKKVIAGLAAASVAGVAVPGMDSAHAQVSNDALKEINGQTQTQNQTTVTETETKAVETTSELKYTVTADVLNVRSGAGTGHNVISKVKEGQVLQVIGQENGWFKVSVNGQTGYVSGDFVTTGGKKDTAVQQGTGTYTVNVSSLNVRTGPSASHTILGSVNKGKTVQVVGEVQDWFKINFNGGTGYVSKDFVTKGGSAVSNETQQPTNNNNTTVQTGGSYVVNTGALKVRTGPATYNPVIGGVTNGKVLNVIGAENGWYKINHNGRTGYVSADYVKFVKGGVNNVVTGGNEGTNNEGTNNQGTNNQVQKPTAPTGGDTSSIAGFARSLNGSKYVFGGQTTAGFDCSGFIHYVLNQTGHSGARQTVAGYWSSKTKTSNPQPGDLVYFSNTYKSGLSHMGVYLGNGQFISAENESVGVRISSINNSYWAKHLTGYTKAY</sequence>
<protein>
    <submittedName>
        <fullName evidence="9">Bacterial SH3 domain protein</fullName>
    </submittedName>
    <submittedName>
        <fullName evidence="10">Peptidase P60</fullName>
    </submittedName>
</protein>
<feature type="domain" description="SH3b" evidence="7">
    <location>
        <begin position="133"/>
        <end position="195"/>
    </location>
</feature>
<dbReference type="NCBIfam" id="NF040678">
    <property type="entry name" value="EntFM_CwpFM"/>
    <property type="match status" value="1"/>
</dbReference>
<dbReference type="GO" id="GO:0008234">
    <property type="term" value="F:cysteine-type peptidase activity"/>
    <property type="evidence" value="ECO:0007669"/>
    <property type="project" value="UniProtKB-KW"/>
</dbReference>
<feature type="chain" id="PRO_5001869616" evidence="6">
    <location>
        <begin position="27"/>
        <end position="436"/>
    </location>
</feature>
<proteinExistence type="inferred from homology"/>
<dbReference type="RefSeq" id="WP_042983255.1">
    <property type="nucleotide sequence ID" value="NZ_JMQC01000008.1"/>
</dbReference>